<keyword evidence="15 16" id="KW-0472">Membrane</keyword>
<dbReference type="Pfam" id="PF20833">
    <property type="entry name" value="RNase_E_G_Thio"/>
    <property type="match status" value="1"/>
</dbReference>
<feature type="compositionally biased region" description="Basic and acidic residues" evidence="17">
    <location>
        <begin position="580"/>
        <end position="596"/>
    </location>
</feature>
<comment type="similarity">
    <text evidence="16">Belongs to the RNase E/G family. RNase E subfamily.</text>
</comment>
<feature type="compositionally biased region" description="Basic and acidic residues" evidence="17">
    <location>
        <begin position="854"/>
        <end position="874"/>
    </location>
</feature>
<dbReference type="Gene3D" id="2.40.50.140">
    <property type="entry name" value="Nucleic acid-binding proteins"/>
    <property type="match status" value="1"/>
</dbReference>
<evidence type="ECO:0000256" key="4">
    <source>
        <dbReference type="ARBA" id="ARBA00022519"/>
    </source>
</evidence>
<proteinExistence type="inferred from homology"/>
<dbReference type="CDD" id="cd04453">
    <property type="entry name" value="S1_RNase_E"/>
    <property type="match status" value="1"/>
</dbReference>
<keyword evidence="9 16" id="KW-0699">rRNA-binding</keyword>
<dbReference type="EC" id="3.1.26.12" evidence="16"/>
<sequence>MKRMLINATQPEELRVALVDGQRLYDLDIESGAREQKKANIYRGRITRVEPSLEAAFVDFGADRHGFLPLKEISREYFSKEPSGNGRPNIREVIKEGQEVIVQVDKEERGNKGAALTTFVSLAGRFLVLMPNNPRAGGISRRIEGDERTELKEAMSQLTMPEKMGVIVRTAGIGRSSEELQWDLDYLVQVWETITEEAGKRSAPFLIYRESNVIIRAMRDYLRQDIGEVLIDHTDVHEEALNFVKQVMPSYQQKIKLYNDDVPLFSRFQIESQIETAYEREVKLPSGGSVVIDHTEALVSIDINSSRATKGGDIEETALQTNLEAADEIARQLRLRDIGGLVVIDFIDMTPARNQREVENRVRDALKLDRARVQIGRISRFGLMEMSRQRLRPSLGETSGVVCPRCNGQGTIRDVRSLSLSIMRLIEEEAMKDRSSQIRAMLPVPVATYLLNEKRNVLADIERRQGVRVMLLPQPELETPHYDVQRYRDDQVDPEEAARSSFELSDDFEAPEDESETYRKPVKRTEAAVRSVAHRTPAPESAAAPAEEAPSGFLGRLMKGFNRLMGSEESGKQEAASAQPKKENAHQTPTTREEKSPAASQETNVREEQKSSSGGEQRNNRRDNTKRDDSAGSRNNRNDKRTSSDNKGRDDKNRRDRPSRDADKSDNTSGRHDKRQQGSPSDKADSANTDRNDKRQQNATPTKGDNATPERSDKRQQSAPADKSAEKPRDEGDRKKSAPESSAPAKAEGTQDDCAHQSPAQAQDSDDGKPRRTRNNPRQRSRKQALNPEAVAEQERLQAEASQSEASASSETVASEHTDSAGSKAIASSGPAGAEPKVAAAQGSDVSASAKPADTFERKASSTEEKPVTTDSKDSSTSGNGRKSVSATFGREPSSSEKASDQKETASAKAADATQSGVNTAQKPVAEQQTKNAAPAPAKESGITGDQARGETASKTSGKPTTEAKAAPVPMDAAKTVADQGNERTAAETASTSQKKDAEPAKAVDATAASEATPREQPHLVSQNAEAPVTDRASSEAPARDINRQSVAARDRASEKPASKAQKATEEKQASDQADSRVVAKGTDKPSTTETVATNARTDSARKTAEVTGSSDKAAPATSEATTVADKSTDKVATPDSASAKDAATATEVTSRQRQRRRAHNDPRERRRQQQRERDNQTSKE</sequence>
<keyword evidence="10 16" id="KW-0255">Endonuclease</keyword>
<evidence type="ECO:0000256" key="10">
    <source>
        <dbReference type="ARBA" id="ARBA00022759"/>
    </source>
</evidence>
<feature type="region of interest" description="Required for zinc-mediated homotetramerization and catalytic activity" evidence="16">
    <location>
        <begin position="403"/>
        <end position="406"/>
    </location>
</feature>
<feature type="compositionally biased region" description="Basic and acidic residues" evidence="17">
    <location>
        <begin position="723"/>
        <end position="738"/>
    </location>
</feature>
<evidence type="ECO:0000256" key="17">
    <source>
        <dbReference type="SAM" id="MobiDB-lite"/>
    </source>
</evidence>
<dbReference type="GO" id="GO:0006364">
    <property type="term" value="P:rRNA processing"/>
    <property type="evidence" value="ECO:0007669"/>
    <property type="project" value="UniProtKB-UniRule"/>
</dbReference>
<feature type="compositionally biased region" description="Basic and acidic residues" evidence="17">
    <location>
        <begin position="516"/>
        <end position="527"/>
    </location>
</feature>
<dbReference type="InterPro" id="IPR003029">
    <property type="entry name" value="S1_domain"/>
</dbReference>
<dbReference type="SUPFAM" id="SSF50249">
    <property type="entry name" value="Nucleic acid-binding proteins"/>
    <property type="match status" value="1"/>
</dbReference>
<evidence type="ECO:0000256" key="14">
    <source>
        <dbReference type="ARBA" id="ARBA00022884"/>
    </source>
</evidence>
<dbReference type="GO" id="GO:0000287">
    <property type="term" value="F:magnesium ion binding"/>
    <property type="evidence" value="ECO:0007669"/>
    <property type="project" value="UniProtKB-UniRule"/>
</dbReference>
<dbReference type="PROSITE" id="PS50126">
    <property type="entry name" value="S1"/>
    <property type="match status" value="1"/>
</dbReference>
<evidence type="ECO:0000256" key="13">
    <source>
        <dbReference type="ARBA" id="ARBA00022842"/>
    </source>
</evidence>
<keyword evidence="4 16" id="KW-0997">Cell inner membrane</keyword>
<accession>A0A240UK02</accession>
<dbReference type="Proteomes" id="UP000194457">
    <property type="component" value="Chromosome"/>
</dbReference>
<keyword evidence="8 16" id="KW-0479">Metal-binding</keyword>
<feature type="compositionally biased region" description="Polar residues" evidence="17">
    <location>
        <begin position="875"/>
        <end position="887"/>
    </location>
</feature>
<comment type="subunit">
    <text evidence="16">Component of the RNA degradosome, which is a multiprotein complex involved in RNA processing and mRNA degradation. Within the RNA degradosome, RNase E assembles into a homotetramer formed by a dimer of dimers.</text>
</comment>
<dbReference type="Pfam" id="PF00575">
    <property type="entry name" value="S1"/>
    <property type="match status" value="1"/>
</dbReference>
<feature type="compositionally biased region" description="Low complexity" evidence="17">
    <location>
        <begin position="538"/>
        <end position="551"/>
    </location>
</feature>
<evidence type="ECO:0000256" key="8">
    <source>
        <dbReference type="ARBA" id="ARBA00022723"/>
    </source>
</evidence>
<dbReference type="GO" id="GO:0019843">
    <property type="term" value="F:rRNA binding"/>
    <property type="evidence" value="ECO:0007669"/>
    <property type="project" value="UniProtKB-KW"/>
</dbReference>
<comment type="subcellular location">
    <subcellularLocation>
        <location evidence="16">Cytoplasm</location>
    </subcellularLocation>
    <subcellularLocation>
        <location evidence="16">Cell inner membrane</location>
        <topology evidence="16">Peripheral membrane protein</topology>
        <orientation evidence="16">Cytoplasmic side</orientation>
    </subcellularLocation>
</comment>
<feature type="compositionally biased region" description="Basic and acidic residues" evidence="17">
    <location>
        <begin position="894"/>
        <end position="906"/>
    </location>
</feature>
<feature type="compositionally biased region" description="Basic and acidic residues" evidence="17">
    <location>
        <begin position="1038"/>
        <end position="1070"/>
    </location>
</feature>
<feature type="compositionally biased region" description="Basic residues" evidence="17">
    <location>
        <begin position="771"/>
        <end position="783"/>
    </location>
</feature>
<comment type="catalytic activity">
    <reaction evidence="16">
        <text>Endonucleolytic cleavage of single-stranded RNA in A- and U-rich regions.</text>
        <dbReference type="EC" id="3.1.26.12"/>
    </reaction>
</comment>
<comment type="cofactor">
    <cofactor evidence="16">
        <name>Mg(2+)</name>
        <dbReference type="ChEBI" id="CHEBI:18420"/>
    </cofactor>
    <text evidence="16">Binds 1 Mg(2+) ion per subunit.</text>
</comment>
<evidence type="ECO:0000256" key="9">
    <source>
        <dbReference type="ARBA" id="ARBA00022730"/>
    </source>
</evidence>
<keyword evidence="11 16" id="KW-0378">Hydrolase</keyword>
<dbReference type="HAMAP" id="MF_00970">
    <property type="entry name" value="RNase_E"/>
    <property type="match status" value="1"/>
</dbReference>
<feature type="compositionally biased region" description="Polar residues" evidence="17">
    <location>
        <begin position="1085"/>
        <end position="1098"/>
    </location>
</feature>
<evidence type="ECO:0000256" key="11">
    <source>
        <dbReference type="ARBA" id="ARBA00022801"/>
    </source>
</evidence>
<evidence type="ECO:0000313" key="18">
    <source>
        <dbReference type="EMBL" id="ART61821.1"/>
    </source>
</evidence>
<dbReference type="PANTHER" id="PTHR30001:SF1">
    <property type="entry name" value="RIBONUCLEASE E_G-LIKE PROTEIN, CHLOROPLASTIC"/>
    <property type="match status" value="1"/>
</dbReference>
<dbReference type="InterPro" id="IPR019307">
    <property type="entry name" value="RNA-bd_AU-1/RNase_E/G"/>
</dbReference>
<feature type="compositionally biased region" description="Basic and acidic residues" evidence="17">
    <location>
        <begin position="618"/>
        <end position="671"/>
    </location>
</feature>
<dbReference type="Pfam" id="PF10150">
    <property type="entry name" value="RNase_E_G"/>
    <property type="match status" value="1"/>
</dbReference>
<evidence type="ECO:0000256" key="7">
    <source>
        <dbReference type="ARBA" id="ARBA00022722"/>
    </source>
</evidence>
<evidence type="ECO:0000256" key="5">
    <source>
        <dbReference type="ARBA" id="ARBA00022552"/>
    </source>
</evidence>
<keyword evidence="2 16" id="KW-1003">Cell membrane</keyword>
<keyword evidence="14 16" id="KW-0694">RNA-binding</keyword>
<feature type="compositionally biased region" description="Basic and acidic residues" evidence="17">
    <location>
        <begin position="682"/>
        <end position="696"/>
    </location>
</feature>
<dbReference type="AlphaFoldDB" id="A0A240UK02"/>
<protein>
    <recommendedName>
        <fullName evidence="16">Ribonuclease E</fullName>
        <shortName evidence="16">RNase E</shortName>
        <ecNumber evidence="16">3.1.26.12</ecNumber>
    </recommendedName>
</protein>
<keyword evidence="3 16" id="KW-0963">Cytoplasm</keyword>
<dbReference type="GO" id="GO:0008270">
    <property type="term" value="F:zinc ion binding"/>
    <property type="evidence" value="ECO:0007669"/>
    <property type="project" value="UniProtKB-UniRule"/>
</dbReference>
<feature type="compositionally biased region" description="Low complexity" evidence="17">
    <location>
        <begin position="739"/>
        <end position="748"/>
    </location>
</feature>
<organism evidence="18 19">
    <name type="scientific">Kushneria marisflavi</name>
    <dbReference type="NCBI Taxonomy" id="157779"/>
    <lineage>
        <taxon>Bacteria</taxon>
        <taxon>Pseudomonadati</taxon>
        <taxon>Pseudomonadota</taxon>
        <taxon>Gammaproteobacteria</taxon>
        <taxon>Oceanospirillales</taxon>
        <taxon>Halomonadaceae</taxon>
        <taxon>Kushneria</taxon>
    </lineage>
</organism>
<dbReference type="NCBIfam" id="NF008074">
    <property type="entry name" value="PRK10811.1"/>
    <property type="match status" value="1"/>
</dbReference>
<dbReference type="NCBIfam" id="TIGR00757">
    <property type="entry name" value="RNaseEG"/>
    <property type="match status" value="1"/>
</dbReference>
<feature type="binding site" evidence="16">
    <location>
        <position position="406"/>
    </location>
    <ligand>
        <name>Zn(2+)</name>
        <dbReference type="ChEBI" id="CHEBI:29105"/>
        <note>ligand shared between dimeric partners</note>
    </ligand>
</feature>
<dbReference type="OrthoDB" id="9804278at2"/>
<dbReference type="InterPro" id="IPR028878">
    <property type="entry name" value="RNase_E"/>
</dbReference>
<dbReference type="GO" id="GO:0008033">
    <property type="term" value="P:tRNA processing"/>
    <property type="evidence" value="ECO:0007669"/>
    <property type="project" value="UniProtKB-UniRule"/>
</dbReference>
<comment type="function">
    <text evidence="16">Endoribonuclease that plays a central role in RNA processing and decay. Required for the maturation of 5S and 16S rRNAs and the majority of tRNAs. Also involved in the degradation of most mRNAs.</text>
</comment>
<reference evidence="18 19" key="1">
    <citation type="submission" date="2017-05" db="EMBL/GenBank/DDBJ databases">
        <authorList>
            <person name="Song R."/>
            <person name="Chenine A.L."/>
            <person name="Ruprecht R.M."/>
        </authorList>
    </citation>
    <scope>NUCLEOTIDE SEQUENCE [LARGE SCALE GENOMIC DNA]</scope>
    <source>
        <strain evidence="18">SW32</strain>
    </source>
</reference>
<feature type="compositionally biased region" description="Low complexity" evidence="17">
    <location>
        <begin position="1134"/>
        <end position="1147"/>
    </location>
</feature>
<dbReference type="SMART" id="SM00316">
    <property type="entry name" value="S1"/>
    <property type="match status" value="1"/>
</dbReference>
<evidence type="ECO:0000256" key="3">
    <source>
        <dbReference type="ARBA" id="ARBA00022490"/>
    </source>
</evidence>
<keyword evidence="12 16" id="KW-0862">Zinc</keyword>
<gene>
    <name evidence="16" type="primary">rne</name>
    <name evidence="18" type="ORF">B9H00_01030</name>
</gene>
<keyword evidence="13 16" id="KW-0460">Magnesium</keyword>
<dbReference type="EMBL" id="CP021358">
    <property type="protein sequence ID" value="ART61821.1"/>
    <property type="molecule type" value="Genomic_DNA"/>
</dbReference>
<feature type="compositionally biased region" description="Polar residues" evidence="17">
    <location>
        <begin position="913"/>
        <end position="932"/>
    </location>
</feature>
<feature type="region of interest" description="Disordered" evidence="17">
    <location>
        <begin position="490"/>
        <end position="551"/>
    </location>
</feature>
<dbReference type="InterPro" id="IPR048583">
    <property type="entry name" value="RNase_E_G_thioredoxin-like"/>
</dbReference>
<feature type="binding site" evidence="16">
    <location>
        <position position="345"/>
    </location>
    <ligand>
        <name>Mg(2+)</name>
        <dbReference type="ChEBI" id="CHEBI:18420"/>
        <note>catalytic</note>
    </ligand>
</feature>
<comment type="similarity">
    <text evidence="1">Belongs to the RNase E/G family. RNase G subfamily.</text>
</comment>
<evidence type="ECO:0000256" key="15">
    <source>
        <dbReference type="ARBA" id="ARBA00023136"/>
    </source>
</evidence>
<keyword evidence="16" id="KW-0820">tRNA-binding</keyword>
<keyword evidence="7 16" id="KW-0540">Nuclease</keyword>
<feature type="compositionally biased region" description="Acidic residues" evidence="17">
    <location>
        <begin position="504"/>
        <end position="515"/>
    </location>
</feature>
<dbReference type="PANTHER" id="PTHR30001">
    <property type="entry name" value="RIBONUCLEASE"/>
    <property type="match status" value="1"/>
</dbReference>
<evidence type="ECO:0000256" key="2">
    <source>
        <dbReference type="ARBA" id="ARBA00022475"/>
    </source>
</evidence>
<dbReference type="GO" id="GO:0005737">
    <property type="term" value="C:cytoplasm"/>
    <property type="evidence" value="ECO:0007669"/>
    <property type="project" value="UniProtKB-SubCell"/>
</dbReference>
<dbReference type="RefSeq" id="WP_086899092.1">
    <property type="nucleotide sequence ID" value="NZ_CP021358.1"/>
</dbReference>
<evidence type="ECO:0000256" key="12">
    <source>
        <dbReference type="ARBA" id="ARBA00022833"/>
    </source>
</evidence>
<feature type="compositionally biased region" description="Low complexity" evidence="17">
    <location>
        <begin position="799"/>
        <end position="813"/>
    </location>
</feature>
<evidence type="ECO:0000256" key="6">
    <source>
        <dbReference type="ARBA" id="ARBA00022694"/>
    </source>
</evidence>
<evidence type="ECO:0000313" key="19">
    <source>
        <dbReference type="Proteomes" id="UP000194457"/>
    </source>
</evidence>
<keyword evidence="5 16" id="KW-0698">rRNA processing</keyword>
<feature type="region of interest" description="Disordered" evidence="17">
    <location>
        <begin position="566"/>
        <end position="1181"/>
    </location>
</feature>
<keyword evidence="6 16" id="KW-0819">tRNA processing</keyword>
<comment type="cofactor">
    <cofactor evidence="16">
        <name>Zn(2+)</name>
        <dbReference type="ChEBI" id="CHEBI:29105"/>
    </cofactor>
    <text evidence="16">Binds 2 Zn(2+) ions per homotetramer.</text>
</comment>
<dbReference type="FunFam" id="2.40.50.140:FF:000040">
    <property type="entry name" value="Ribonuclease E"/>
    <property type="match status" value="1"/>
</dbReference>
<dbReference type="Gene3D" id="3.40.1260.20">
    <property type="entry name" value="Ribonuclease E, catalytic domain"/>
    <property type="match status" value="1"/>
</dbReference>
<dbReference type="KEGG" id="kma:B9H00_01030"/>
<dbReference type="InterPro" id="IPR004659">
    <property type="entry name" value="RNase_E/G"/>
</dbReference>
<feature type="binding site" evidence="16">
    <location>
        <position position="403"/>
    </location>
    <ligand>
        <name>Zn(2+)</name>
        <dbReference type="ChEBI" id="CHEBI:29105"/>
        <note>ligand shared between dimeric partners</note>
    </ligand>
</feature>
<keyword evidence="19" id="KW-1185">Reference proteome</keyword>
<dbReference type="GO" id="GO:0000049">
    <property type="term" value="F:tRNA binding"/>
    <property type="evidence" value="ECO:0007669"/>
    <property type="project" value="UniProtKB-KW"/>
</dbReference>
<dbReference type="GO" id="GO:0006402">
    <property type="term" value="P:mRNA catabolic process"/>
    <property type="evidence" value="ECO:0007669"/>
    <property type="project" value="UniProtKB-UniRule"/>
</dbReference>
<dbReference type="GO" id="GO:0008995">
    <property type="term" value="F:ribonuclease E activity"/>
    <property type="evidence" value="ECO:0007669"/>
    <property type="project" value="UniProtKB-EC"/>
</dbReference>
<evidence type="ECO:0000256" key="1">
    <source>
        <dbReference type="ARBA" id="ARBA00005663"/>
    </source>
</evidence>
<dbReference type="GO" id="GO:0009898">
    <property type="term" value="C:cytoplasmic side of plasma membrane"/>
    <property type="evidence" value="ECO:0007669"/>
    <property type="project" value="UniProtKB-UniRule"/>
</dbReference>
<feature type="compositionally biased region" description="Basic and acidic residues" evidence="17">
    <location>
        <begin position="1160"/>
        <end position="1181"/>
    </location>
</feature>
<dbReference type="InterPro" id="IPR012340">
    <property type="entry name" value="NA-bd_OB-fold"/>
</dbReference>
<name>A0A240UK02_9GAMM</name>
<feature type="binding site" evidence="16">
    <location>
        <position position="302"/>
    </location>
    <ligand>
        <name>Mg(2+)</name>
        <dbReference type="ChEBI" id="CHEBI:18420"/>
        <note>catalytic</note>
    </ligand>
</feature>
<evidence type="ECO:0000256" key="16">
    <source>
        <dbReference type="HAMAP-Rule" id="MF_00970"/>
    </source>
</evidence>